<dbReference type="InterPro" id="IPR011947">
    <property type="entry name" value="FCP1_euk"/>
</dbReference>
<dbReference type="PANTHER" id="PTHR23081:SF36">
    <property type="entry name" value="RNA POLYMERASE II SUBUNIT A C-TERMINAL DOMAIN PHOSPHATASE"/>
    <property type="match status" value="1"/>
</dbReference>
<proteinExistence type="predicted"/>
<evidence type="ECO:0000256" key="5">
    <source>
        <dbReference type="ARBA" id="ARBA00048336"/>
    </source>
</evidence>
<dbReference type="EC" id="3.1.3.16" evidence="6"/>
<dbReference type="Gene3D" id="3.40.50.10190">
    <property type="entry name" value="BRCT domain"/>
    <property type="match status" value="1"/>
</dbReference>
<dbReference type="InterPro" id="IPR039189">
    <property type="entry name" value="Fcp1"/>
</dbReference>
<dbReference type="InterPro" id="IPR001357">
    <property type="entry name" value="BRCT_dom"/>
</dbReference>
<evidence type="ECO:0000313" key="11">
    <source>
        <dbReference type="Proteomes" id="UP001489004"/>
    </source>
</evidence>
<dbReference type="GO" id="GO:0005634">
    <property type="term" value="C:nucleus"/>
    <property type="evidence" value="ECO:0007669"/>
    <property type="project" value="UniProtKB-SubCell"/>
</dbReference>
<evidence type="ECO:0000259" key="9">
    <source>
        <dbReference type="PROSITE" id="PS50969"/>
    </source>
</evidence>
<comment type="subcellular location">
    <subcellularLocation>
        <location evidence="1 6">Nucleus</location>
    </subcellularLocation>
</comment>
<keyword evidence="3 6" id="KW-0539">Nucleus</keyword>
<keyword evidence="2 6" id="KW-0378">Hydrolase</keyword>
<evidence type="ECO:0000256" key="6">
    <source>
        <dbReference type="RuleBase" id="RU366066"/>
    </source>
</evidence>
<dbReference type="InterPro" id="IPR023214">
    <property type="entry name" value="HAD_sf"/>
</dbReference>
<comment type="function">
    <text evidence="6">This promotes the activity of RNA polymerase II.</text>
</comment>
<comment type="catalytic activity">
    <reaction evidence="5 6">
        <text>O-phospho-L-threonyl-[protein] + H2O = L-threonyl-[protein] + phosphate</text>
        <dbReference type="Rhea" id="RHEA:47004"/>
        <dbReference type="Rhea" id="RHEA-COMP:11060"/>
        <dbReference type="Rhea" id="RHEA-COMP:11605"/>
        <dbReference type="ChEBI" id="CHEBI:15377"/>
        <dbReference type="ChEBI" id="CHEBI:30013"/>
        <dbReference type="ChEBI" id="CHEBI:43474"/>
        <dbReference type="ChEBI" id="CHEBI:61977"/>
        <dbReference type="EC" id="3.1.3.16"/>
    </reaction>
</comment>
<feature type="domain" description="BRCT" evidence="8">
    <location>
        <begin position="243"/>
        <end position="338"/>
    </location>
</feature>
<feature type="domain" description="FCP1 homology" evidence="9">
    <location>
        <begin position="53"/>
        <end position="237"/>
    </location>
</feature>
<evidence type="ECO:0000256" key="2">
    <source>
        <dbReference type="ARBA" id="ARBA00022801"/>
    </source>
</evidence>
<feature type="compositionally biased region" description="Polar residues" evidence="7">
    <location>
        <begin position="28"/>
        <end position="38"/>
    </location>
</feature>
<dbReference type="InterPro" id="IPR004274">
    <property type="entry name" value="FCP1_dom"/>
</dbReference>
<dbReference type="Pfam" id="PF03031">
    <property type="entry name" value="NIF"/>
    <property type="match status" value="1"/>
</dbReference>
<dbReference type="InterPro" id="IPR036412">
    <property type="entry name" value="HAD-like_sf"/>
</dbReference>
<organism evidence="10 11">
    <name type="scientific">[Myrmecia] bisecta</name>
    <dbReference type="NCBI Taxonomy" id="41462"/>
    <lineage>
        <taxon>Eukaryota</taxon>
        <taxon>Viridiplantae</taxon>
        <taxon>Chlorophyta</taxon>
        <taxon>core chlorophytes</taxon>
        <taxon>Trebouxiophyceae</taxon>
        <taxon>Trebouxiales</taxon>
        <taxon>Trebouxiaceae</taxon>
        <taxon>Myrmecia</taxon>
    </lineage>
</organism>
<evidence type="ECO:0000256" key="1">
    <source>
        <dbReference type="ARBA" id="ARBA00004123"/>
    </source>
</evidence>
<evidence type="ECO:0000256" key="7">
    <source>
        <dbReference type="SAM" id="MobiDB-lite"/>
    </source>
</evidence>
<gene>
    <name evidence="10" type="ORF">WJX72_003091</name>
</gene>
<dbReference type="InterPro" id="IPR036420">
    <property type="entry name" value="BRCT_dom_sf"/>
</dbReference>
<feature type="compositionally biased region" description="Low complexity" evidence="7">
    <location>
        <begin position="1"/>
        <end position="27"/>
    </location>
</feature>
<dbReference type="AlphaFoldDB" id="A0AAW1P4I6"/>
<dbReference type="PANTHER" id="PTHR23081">
    <property type="entry name" value="RNA POLYMERASE II CTD PHOSPHATASE"/>
    <property type="match status" value="1"/>
</dbReference>
<comment type="caution">
    <text evidence="10">The sequence shown here is derived from an EMBL/GenBank/DDBJ whole genome shotgun (WGS) entry which is preliminary data.</text>
</comment>
<evidence type="ECO:0000313" key="10">
    <source>
        <dbReference type="EMBL" id="KAK9805165.1"/>
    </source>
</evidence>
<keyword evidence="11" id="KW-1185">Reference proteome</keyword>
<dbReference type="EMBL" id="JALJOR010000016">
    <property type="protein sequence ID" value="KAK9805165.1"/>
    <property type="molecule type" value="Genomic_DNA"/>
</dbReference>
<comment type="catalytic activity">
    <reaction evidence="4 6">
        <text>O-phospho-L-seryl-[protein] + H2O = L-seryl-[protein] + phosphate</text>
        <dbReference type="Rhea" id="RHEA:20629"/>
        <dbReference type="Rhea" id="RHEA-COMP:9863"/>
        <dbReference type="Rhea" id="RHEA-COMP:11604"/>
        <dbReference type="ChEBI" id="CHEBI:15377"/>
        <dbReference type="ChEBI" id="CHEBI:29999"/>
        <dbReference type="ChEBI" id="CHEBI:43474"/>
        <dbReference type="ChEBI" id="CHEBI:83421"/>
        <dbReference type="EC" id="3.1.3.16"/>
    </reaction>
</comment>
<name>A0AAW1P4I6_9CHLO</name>
<evidence type="ECO:0000256" key="3">
    <source>
        <dbReference type="ARBA" id="ARBA00023242"/>
    </source>
</evidence>
<dbReference type="Proteomes" id="UP001489004">
    <property type="component" value="Unassembled WGS sequence"/>
</dbReference>
<dbReference type="SUPFAM" id="SSF56784">
    <property type="entry name" value="HAD-like"/>
    <property type="match status" value="1"/>
</dbReference>
<sequence length="339" mass="38949">MEVDVEPVAAAAEGQQQQSSQQQQQQQLPAHSTSNGWQEQEDQLLGNNVDSLLREKRLCLVLDLDHTLVNSAKFSEIAPELEVRLLARLDADKASLAPEARELFRIQRIQMWTKLRPGVREFLQQAAQFFELWIHTNGNRSYALAMAELLDPQADLFGHRIIAQGSMNSADDRAQQDLSKRLMQGLEGREAIAVVLDDNSSVWDEHEDNLLNVERYMYFPSSRRQFGLKGKSLLEHNRDECPQRGMLMVALDVLLRVHARIIPLEQQPERHPLWKLALRFGATCVTQKDEAVTHVVTNTHGTEKVWWAQKSNKHVVLPAWLECSCTLWKRAHEERFRVQ</sequence>
<evidence type="ECO:0000259" key="8">
    <source>
        <dbReference type="PROSITE" id="PS50172"/>
    </source>
</evidence>
<dbReference type="CDD" id="cd07521">
    <property type="entry name" value="HAD_FCP1-like"/>
    <property type="match status" value="1"/>
</dbReference>
<dbReference type="CDD" id="cd17729">
    <property type="entry name" value="BRCT_CTDP1"/>
    <property type="match status" value="1"/>
</dbReference>
<dbReference type="SUPFAM" id="SSF52113">
    <property type="entry name" value="BRCT domain"/>
    <property type="match status" value="1"/>
</dbReference>
<dbReference type="GO" id="GO:0008420">
    <property type="term" value="F:RNA polymerase II CTD heptapeptide repeat phosphatase activity"/>
    <property type="evidence" value="ECO:0007669"/>
    <property type="project" value="UniProtKB-UniRule"/>
</dbReference>
<dbReference type="PROSITE" id="PS50172">
    <property type="entry name" value="BRCT"/>
    <property type="match status" value="1"/>
</dbReference>
<dbReference type="Gene3D" id="3.40.50.1000">
    <property type="entry name" value="HAD superfamily/HAD-like"/>
    <property type="match status" value="1"/>
</dbReference>
<dbReference type="SMART" id="SM00577">
    <property type="entry name" value="CPDc"/>
    <property type="match status" value="1"/>
</dbReference>
<dbReference type="PROSITE" id="PS50969">
    <property type="entry name" value="FCP1"/>
    <property type="match status" value="1"/>
</dbReference>
<protein>
    <recommendedName>
        <fullName evidence="6">RNA polymerase II C-terminal domain phosphatase-like</fullName>
        <ecNumber evidence="6">3.1.3.16</ecNumber>
    </recommendedName>
</protein>
<dbReference type="Pfam" id="PF00533">
    <property type="entry name" value="BRCT"/>
    <property type="match status" value="1"/>
</dbReference>
<evidence type="ECO:0000256" key="4">
    <source>
        <dbReference type="ARBA" id="ARBA00047761"/>
    </source>
</evidence>
<feature type="region of interest" description="Disordered" evidence="7">
    <location>
        <begin position="1"/>
        <end position="39"/>
    </location>
</feature>
<reference evidence="10 11" key="1">
    <citation type="journal article" date="2024" name="Nat. Commun.">
        <title>Phylogenomics reveals the evolutionary origins of lichenization in chlorophyte algae.</title>
        <authorList>
            <person name="Puginier C."/>
            <person name="Libourel C."/>
            <person name="Otte J."/>
            <person name="Skaloud P."/>
            <person name="Haon M."/>
            <person name="Grisel S."/>
            <person name="Petersen M."/>
            <person name="Berrin J.G."/>
            <person name="Delaux P.M."/>
            <person name="Dal Grande F."/>
            <person name="Keller J."/>
        </authorList>
    </citation>
    <scope>NUCLEOTIDE SEQUENCE [LARGE SCALE GENOMIC DNA]</scope>
    <source>
        <strain evidence="10 11">SAG 2043</strain>
    </source>
</reference>
<accession>A0AAW1P4I6</accession>
<dbReference type="NCBIfam" id="TIGR02250">
    <property type="entry name" value="FCP1_euk"/>
    <property type="match status" value="1"/>
</dbReference>